<dbReference type="GO" id="GO:0009982">
    <property type="term" value="F:pseudouridine synthase activity"/>
    <property type="evidence" value="ECO:0007669"/>
    <property type="project" value="InterPro"/>
</dbReference>
<dbReference type="EMBL" id="AP018161">
    <property type="protein sequence ID" value="BBA85142.1"/>
    <property type="molecule type" value="Genomic_DNA"/>
</dbReference>
<dbReference type="GO" id="GO:0003723">
    <property type="term" value="F:RNA binding"/>
    <property type="evidence" value="ECO:0007669"/>
    <property type="project" value="InterPro"/>
</dbReference>
<dbReference type="InterPro" id="IPR006224">
    <property type="entry name" value="PsdUridine_synth_RluA-like_CS"/>
</dbReference>
<dbReference type="AlphaFoldDB" id="A0A2Z5TIT6"/>
<dbReference type="Proteomes" id="UP000289537">
    <property type="component" value="Chromosome"/>
</dbReference>
<dbReference type="RefSeq" id="WP_148708489.1">
    <property type="nucleotide sequence ID" value="NZ_AP018161.1"/>
</dbReference>
<comment type="similarity">
    <text evidence="1">Belongs to the pseudouridine synthase RluA family.</text>
</comment>
<feature type="domain" description="Pseudouridine synthase RsuA/RluA-like" evidence="3">
    <location>
        <begin position="11"/>
        <end position="157"/>
    </location>
</feature>
<dbReference type="InterPro" id="IPR006145">
    <property type="entry name" value="PsdUridine_synth_RsuA/RluA"/>
</dbReference>
<keyword evidence="5" id="KW-1185">Reference proteome</keyword>
<reference evidence="4 5" key="1">
    <citation type="journal article" date="2017" name="Proc. Natl. Acad. Sci. U.S.A.">
        <title>Small genome symbiont underlies cuticle hardness in beetles.</title>
        <authorList>
            <person name="Anbutsu H."/>
            <person name="Moriyama M."/>
            <person name="Nikoh N."/>
            <person name="Hosokawa T."/>
            <person name="Futahashi R."/>
            <person name="Tanahashi M."/>
            <person name="Meng X.Y."/>
            <person name="Kuriwada T."/>
            <person name="Mori N."/>
            <person name="Oshima K."/>
            <person name="Hattori M."/>
            <person name="Fujie M."/>
            <person name="Satoh N."/>
            <person name="Maeda T."/>
            <person name="Shigenobu S."/>
            <person name="Koga R."/>
            <person name="Fukatsu T."/>
        </authorList>
    </citation>
    <scope>NUCLEOTIDE SEQUENCE [LARGE SCALE GENOMIC DNA]</scope>
    <source>
        <strain evidence="4">NARRFE1</strain>
    </source>
</reference>
<evidence type="ECO:0000256" key="2">
    <source>
        <dbReference type="ARBA" id="ARBA00023235"/>
    </source>
</evidence>
<dbReference type="InterPro" id="IPR020103">
    <property type="entry name" value="PsdUridine_synth_cat_dom_sf"/>
</dbReference>
<dbReference type="KEGG" id="eor:NARRFE1_02070"/>
<evidence type="ECO:0000256" key="1">
    <source>
        <dbReference type="ARBA" id="ARBA00010876"/>
    </source>
</evidence>
<dbReference type="PANTHER" id="PTHR21600">
    <property type="entry name" value="MITOCHONDRIAL RNA PSEUDOURIDINE SYNTHASE"/>
    <property type="match status" value="1"/>
</dbReference>
<dbReference type="PROSITE" id="PS01129">
    <property type="entry name" value="PSI_RLU"/>
    <property type="match status" value="1"/>
</dbReference>
<evidence type="ECO:0000259" key="3">
    <source>
        <dbReference type="Pfam" id="PF00849"/>
    </source>
</evidence>
<dbReference type="GO" id="GO:0140098">
    <property type="term" value="F:catalytic activity, acting on RNA"/>
    <property type="evidence" value="ECO:0007669"/>
    <property type="project" value="UniProtKB-ARBA"/>
</dbReference>
<dbReference type="CDD" id="cd02869">
    <property type="entry name" value="PseudoU_synth_RluA_like"/>
    <property type="match status" value="1"/>
</dbReference>
<dbReference type="PANTHER" id="PTHR21600:SF44">
    <property type="entry name" value="RIBOSOMAL LARGE SUBUNIT PSEUDOURIDINE SYNTHASE D"/>
    <property type="match status" value="1"/>
</dbReference>
<sequence length="232" mass="27638">MFKILYEDKEIIIIDKSYNLIVNRINNKINLISILNDYCPNLYKIYNNGLLHRIDKDTTGLLIISKSNFFYKKIHLDFLNKNNIKEYIALVSGDLITGGKINIGIIRDKKKKLCMTFSKNEKKSITHYRIIKRFKLFTLIRLNIETGRTHQIRVHMKYINHPIIGDYKYGKNISIFDKIHNFLNKNNIFINRYLLHSNRLTIKHPTKNIFMTWKSEIPNDIISFIYKVNEIL</sequence>
<proteinExistence type="inferred from homology"/>
<dbReference type="GO" id="GO:0000455">
    <property type="term" value="P:enzyme-directed rRNA pseudouridine synthesis"/>
    <property type="evidence" value="ECO:0007669"/>
    <property type="project" value="TreeGrafter"/>
</dbReference>
<name>A0A2Z5TIT6_9GAMM</name>
<dbReference type="Pfam" id="PF00849">
    <property type="entry name" value="PseudoU_synth_2"/>
    <property type="match status" value="1"/>
</dbReference>
<dbReference type="InterPro" id="IPR050188">
    <property type="entry name" value="RluA_PseudoU_synthase"/>
</dbReference>
<dbReference type="OrthoDB" id="9807829at2"/>
<evidence type="ECO:0000313" key="5">
    <source>
        <dbReference type="Proteomes" id="UP000289537"/>
    </source>
</evidence>
<evidence type="ECO:0000313" key="4">
    <source>
        <dbReference type="EMBL" id="BBA85142.1"/>
    </source>
</evidence>
<accession>A0A2Z5TIT6</accession>
<gene>
    <name evidence="4" type="primary">rluD</name>
    <name evidence="4" type="ORF">NARRFE1_02070</name>
</gene>
<dbReference type="SUPFAM" id="SSF55120">
    <property type="entry name" value="Pseudouridine synthase"/>
    <property type="match status" value="1"/>
</dbReference>
<dbReference type="Gene3D" id="3.30.2350.10">
    <property type="entry name" value="Pseudouridine synthase"/>
    <property type="match status" value="1"/>
</dbReference>
<keyword evidence="2" id="KW-0413">Isomerase</keyword>
<protein>
    <submittedName>
        <fullName evidence="4">Pseudouridine synthase</fullName>
    </submittedName>
</protein>
<organism evidence="4 5">
    <name type="scientific">endosymbiont of Rhynchophorus ferrugineus</name>
    <dbReference type="NCBI Taxonomy" id="1972133"/>
    <lineage>
        <taxon>Bacteria</taxon>
        <taxon>Pseudomonadati</taxon>
        <taxon>Pseudomonadota</taxon>
        <taxon>Gammaproteobacteria</taxon>
        <taxon>Candidatus Nardonella</taxon>
    </lineage>
</organism>